<dbReference type="EMBL" id="NEDP02005582">
    <property type="protein sequence ID" value="OWF37752.1"/>
    <property type="molecule type" value="Genomic_DNA"/>
</dbReference>
<dbReference type="STRING" id="6573.A0A210PMP0"/>
<comment type="caution">
    <text evidence="5">The sequence shown here is derived from an EMBL/GenBank/DDBJ whole genome shotgun (WGS) entry which is preliminary data.</text>
</comment>
<evidence type="ECO:0000313" key="6">
    <source>
        <dbReference type="Proteomes" id="UP000242188"/>
    </source>
</evidence>
<keyword evidence="2" id="KW-0597">Phosphoprotein</keyword>
<feature type="compositionally biased region" description="Basic and acidic residues" evidence="4">
    <location>
        <begin position="69"/>
        <end position="78"/>
    </location>
</feature>
<organism evidence="5 6">
    <name type="scientific">Mizuhopecten yessoensis</name>
    <name type="common">Japanese scallop</name>
    <name type="synonym">Patinopecten yessoensis</name>
    <dbReference type="NCBI Taxonomy" id="6573"/>
    <lineage>
        <taxon>Eukaryota</taxon>
        <taxon>Metazoa</taxon>
        <taxon>Spiralia</taxon>
        <taxon>Lophotrochozoa</taxon>
        <taxon>Mollusca</taxon>
        <taxon>Bivalvia</taxon>
        <taxon>Autobranchia</taxon>
        <taxon>Pteriomorphia</taxon>
        <taxon>Pectinida</taxon>
        <taxon>Pectinoidea</taxon>
        <taxon>Pectinidae</taxon>
        <taxon>Mizuhopecten</taxon>
    </lineage>
</organism>
<sequence length="171" mass="19546">MSVPKTGIKSVGFYNVMATYTAAPNYTSSMDSYRPTNQSGAINTSSSPAQRQDSADSNSPRGHVSFTKPNREEEKDKRQKYLTARYGQHQMMLIRKRLAVEDWLYEQLRELYDCEDDSDDHNCNLDMDDVLNCDTEAEIREYASKELAEAKKAPEVLKKFIDDLVEKAKTL</sequence>
<dbReference type="Gene3D" id="1.10.150.220">
    <property type="entry name" value="CPI-17"/>
    <property type="match status" value="1"/>
</dbReference>
<dbReference type="GO" id="GO:0005737">
    <property type="term" value="C:cytoplasm"/>
    <property type="evidence" value="ECO:0007669"/>
    <property type="project" value="InterPro"/>
</dbReference>
<evidence type="ECO:0000313" key="5">
    <source>
        <dbReference type="EMBL" id="OWF37752.1"/>
    </source>
</evidence>
<feature type="region of interest" description="Disordered" evidence="4">
    <location>
        <begin position="31"/>
        <end position="78"/>
    </location>
</feature>
<proteinExistence type="inferred from homology"/>
<accession>A0A210PMP0</accession>
<protein>
    <submittedName>
        <fullName evidence="5">Protein phosphatase 1 regulatory subunit 14C</fullName>
    </submittedName>
</protein>
<dbReference type="InterPro" id="IPR036658">
    <property type="entry name" value="CPI-17_sf"/>
</dbReference>
<feature type="compositionally biased region" description="Polar residues" evidence="4">
    <location>
        <begin position="31"/>
        <end position="60"/>
    </location>
</feature>
<evidence type="ECO:0000256" key="3">
    <source>
        <dbReference type="ARBA" id="ARBA00023272"/>
    </source>
</evidence>
<keyword evidence="6" id="KW-1185">Reference proteome</keyword>
<dbReference type="Proteomes" id="UP000242188">
    <property type="component" value="Unassembled WGS sequence"/>
</dbReference>
<reference evidence="5 6" key="1">
    <citation type="journal article" date="2017" name="Nat. Ecol. Evol.">
        <title>Scallop genome provides insights into evolution of bilaterian karyotype and development.</title>
        <authorList>
            <person name="Wang S."/>
            <person name="Zhang J."/>
            <person name="Jiao W."/>
            <person name="Li J."/>
            <person name="Xun X."/>
            <person name="Sun Y."/>
            <person name="Guo X."/>
            <person name="Huan P."/>
            <person name="Dong B."/>
            <person name="Zhang L."/>
            <person name="Hu X."/>
            <person name="Sun X."/>
            <person name="Wang J."/>
            <person name="Zhao C."/>
            <person name="Wang Y."/>
            <person name="Wang D."/>
            <person name="Huang X."/>
            <person name="Wang R."/>
            <person name="Lv J."/>
            <person name="Li Y."/>
            <person name="Zhang Z."/>
            <person name="Liu B."/>
            <person name="Lu W."/>
            <person name="Hui Y."/>
            <person name="Liang J."/>
            <person name="Zhou Z."/>
            <person name="Hou R."/>
            <person name="Li X."/>
            <person name="Liu Y."/>
            <person name="Li H."/>
            <person name="Ning X."/>
            <person name="Lin Y."/>
            <person name="Zhao L."/>
            <person name="Xing Q."/>
            <person name="Dou J."/>
            <person name="Li Y."/>
            <person name="Mao J."/>
            <person name="Guo H."/>
            <person name="Dou H."/>
            <person name="Li T."/>
            <person name="Mu C."/>
            <person name="Jiang W."/>
            <person name="Fu Q."/>
            <person name="Fu X."/>
            <person name="Miao Y."/>
            <person name="Liu J."/>
            <person name="Yu Q."/>
            <person name="Li R."/>
            <person name="Liao H."/>
            <person name="Li X."/>
            <person name="Kong Y."/>
            <person name="Jiang Z."/>
            <person name="Chourrout D."/>
            <person name="Li R."/>
            <person name="Bao Z."/>
        </authorList>
    </citation>
    <scope>NUCLEOTIDE SEQUENCE [LARGE SCALE GENOMIC DNA]</scope>
    <source>
        <strain evidence="5 6">PY_sf001</strain>
    </source>
</reference>
<dbReference type="OrthoDB" id="8193882at2759"/>
<dbReference type="SUPFAM" id="SSF81790">
    <property type="entry name" value="Myosin phosphatase inhibitor 17kDa protein, CPI-17"/>
    <property type="match status" value="1"/>
</dbReference>
<gene>
    <name evidence="5" type="ORF">KP79_PYT09993</name>
</gene>
<dbReference type="InterPro" id="IPR008025">
    <property type="entry name" value="CPI-17"/>
</dbReference>
<dbReference type="PANTHER" id="PTHR16188">
    <property type="entry name" value="PROTEIN PHOSPHATASE 1 INHIBITOR POTENTIATED BY PROTEIN KINASE C"/>
    <property type="match status" value="1"/>
</dbReference>
<name>A0A210PMP0_MIZYE</name>
<evidence type="ECO:0000256" key="4">
    <source>
        <dbReference type="SAM" id="MobiDB-lite"/>
    </source>
</evidence>
<dbReference type="GO" id="GO:0004865">
    <property type="term" value="F:protein serine/threonine phosphatase inhibitor activity"/>
    <property type="evidence" value="ECO:0007669"/>
    <property type="project" value="TreeGrafter"/>
</dbReference>
<comment type="similarity">
    <text evidence="1">Belongs to the PP1 inhibitor family.</text>
</comment>
<keyword evidence="3" id="KW-0650">Protein phosphatase inhibitor</keyword>
<evidence type="ECO:0000256" key="1">
    <source>
        <dbReference type="ARBA" id="ARBA00005483"/>
    </source>
</evidence>
<evidence type="ECO:0000256" key="2">
    <source>
        <dbReference type="ARBA" id="ARBA00022553"/>
    </source>
</evidence>
<dbReference type="Pfam" id="PF05361">
    <property type="entry name" value="PP1_inhibitor"/>
    <property type="match status" value="1"/>
</dbReference>
<dbReference type="AlphaFoldDB" id="A0A210PMP0"/>
<dbReference type="PANTHER" id="PTHR16188:SF14">
    <property type="entry name" value="GEO07393P1"/>
    <property type="match status" value="1"/>
</dbReference>